<dbReference type="EMBL" id="JAAMFM010000023">
    <property type="protein sequence ID" value="NVM96031.1"/>
    <property type="molecule type" value="Genomic_DNA"/>
</dbReference>
<evidence type="ECO:0000256" key="2">
    <source>
        <dbReference type="ARBA" id="ARBA00007723"/>
    </source>
</evidence>
<dbReference type="GO" id="GO:0005524">
    <property type="term" value="F:ATP binding"/>
    <property type="evidence" value="ECO:0007669"/>
    <property type="project" value="UniProtKB-KW"/>
</dbReference>
<dbReference type="InterPro" id="IPR017812">
    <property type="entry name" value="Mycothiol_ligase_MshC"/>
</dbReference>
<dbReference type="GO" id="GO:0004817">
    <property type="term" value="F:cysteine-tRNA ligase activity"/>
    <property type="evidence" value="ECO:0007669"/>
    <property type="project" value="TreeGrafter"/>
</dbReference>
<feature type="short sequence motif" description="'ERGGDP' region" evidence="10">
    <location>
        <begin position="202"/>
        <end position="207"/>
    </location>
</feature>
<accession>A0A7Y7IJI6</accession>
<dbReference type="NCBIfam" id="TIGR03447">
    <property type="entry name" value="mycothiol_MshC"/>
    <property type="match status" value="1"/>
</dbReference>
<feature type="binding site" evidence="10">
    <location>
        <position position="43"/>
    </location>
    <ligand>
        <name>Zn(2+)</name>
        <dbReference type="ChEBI" id="CHEBI:29105"/>
    </ligand>
</feature>
<feature type="binding site" evidence="10">
    <location>
        <position position="58"/>
    </location>
    <ligand>
        <name>L-cysteinyl-5'-AMP</name>
        <dbReference type="ChEBI" id="CHEBI:144924"/>
    </ligand>
</feature>
<evidence type="ECO:0000256" key="7">
    <source>
        <dbReference type="ARBA" id="ARBA00022833"/>
    </source>
</evidence>
<feature type="binding site" evidence="10">
    <location>
        <position position="272"/>
    </location>
    <ligand>
        <name>Zn(2+)</name>
        <dbReference type="ChEBI" id="CHEBI:29105"/>
    </ligand>
</feature>
<dbReference type="PANTHER" id="PTHR10890:SF3">
    <property type="entry name" value="CYSTEINE--TRNA LIGASE, CYTOPLASMIC"/>
    <property type="match status" value="1"/>
</dbReference>
<evidence type="ECO:0000313" key="12">
    <source>
        <dbReference type="EMBL" id="NVM96031.1"/>
    </source>
</evidence>
<evidence type="ECO:0000313" key="13">
    <source>
        <dbReference type="Proteomes" id="UP000543556"/>
    </source>
</evidence>
<feature type="binding site" evidence="10">
    <location>
        <position position="247"/>
    </location>
    <ligand>
        <name>Zn(2+)</name>
        <dbReference type="ChEBI" id="CHEBI:29105"/>
    </ligand>
</feature>
<dbReference type="InterPro" id="IPR024909">
    <property type="entry name" value="Cys-tRNA/MSH_ligase"/>
</dbReference>
<dbReference type="EC" id="6.3.1.13" evidence="10"/>
<organism evidence="12 13">
    <name type="scientific">Arthrobacter wenxiniae</name>
    <dbReference type="NCBI Taxonomy" id="2713570"/>
    <lineage>
        <taxon>Bacteria</taxon>
        <taxon>Bacillati</taxon>
        <taxon>Actinomycetota</taxon>
        <taxon>Actinomycetes</taxon>
        <taxon>Micrococcales</taxon>
        <taxon>Micrococcaceae</taxon>
        <taxon>Arthrobacter</taxon>
    </lineage>
</organism>
<dbReference type="PRINTS" id="PR00983">
    <property type="entry name" value="TRNASYNTHCYS"/>
</dbReference>
<comment type="cofactor">
    <cofactor evidence="10">
        <name>Zn(2+)</name>
        <dbReference type="ChEBI" id="CHEBI:29105"/>
    </cofactor>
    <text evidence="10">Binds 1 zinc ion per subunit.</text>
</comment>
<feature type="binding site" evidence="10">
    <location>
        <position position="298"/>
    </location>
    <ligand>
        <name>L-cysteinyl-5'-AMP</name>
        <dbReference type="ChEBI" id="CHEBI:144924"/>
    </ligand>
</feature>
<dbReference type="GO" id="GO:0010125">
    <property type="term" value="P:mycothiol biosynthetic process"/>
    <property type="evidence" value="ECO:0007669"/>
    <property type="project" value="UniProtKB-UniRule"/>
</dbReference>
<feature type="short sequence motif" description="'HIGH' region" evidence="10">
    <location>
        <begin position="45"/>
        <end position="55"/>
    </location>
</feature>
<evidence type="ECO:0000259" key="11">
    <source>
        <dbReference type="Pfam" id="PF01406"/>
    </source>
</evidence>
<comment type="function">
    <text evidence="1 10">Catalyzes the ATP-dependent condensation of GlcN-Ins and L-cysteine to form L-Cys-GlcN-Ins.</text>
</comment>
<dbReference type="GO" id="GO:0008270">
    <property type="term" value="F:zinc ion binding"/>
    <property type="evidence" value="ECO:0007669"/>
    <property type="project" value="UniProtKB-UniRule"/>
</dbReference>
<feature type="binding site" evidence="10">
    <location>
        <begin position="265"/>
        <end position="267"/>
    </location>
    <ligand>
        <name>L-cysteinyl-5'-AMP</name>
        <dbReference type="ChEBI" id="CHEBI:144924"/>
    </ligand>
</feature>
<dbReference type="Gene3D" id="3.40.50.620">
    <property type="entry name" value="HUPs"/>
    <property type="match status" value="1"/>
</dbReference>
<dbReference type="GO" id="GO:0005829">
    <property type="term" value="C:cytosol"/>
    <property type="evidence" value="ECO:0007669"/>
    <property type="project" value="TreeGrafter"/>
</dbReference>
<comment type="caution">
    <text evidence="12">The sequence shown here is derived from an EMBL/GenBank/DDBJ whole genome shotgun (WGS) entry which is preliminary data.</text>
</comment>
<evidence type="ECO:0000256" key="9">
    <source>
        <dbReference type="ARBA" id="ARBA00048350"/>
    </source>
</evidence>
<dbReference type="GO" id="GO:0006423">
    <property type="term" value="P:cysteinyl-tRNA aminoacylation"/>
    <property type="evidence" value="ECO:0007669"/>
    <property type="project" value="TreeGrafter"/>
</dbReference>
<gene>
    <name evidence="10 12" type="primary">mshC</name>
    <name evidence="12" type="ORF">G6034_14185</name>
</gene>
<dbReference type="PANTHER" id="PTHR10890">
    <property type="entry name" value="CYSTEINYL-TRNA SYNTHETASE"/>
    <property type="match status" value="1"/>
</dbReference>
<proteinExistence type="inferred from homology"/>
<evidence type="ECO:0000256" key="1">
    <source>
        <dbReference type="ARBA" id="ARBA00003679"/>
    </source>
</evidence>
<dbReference type="HAMAP" id="MF_01697">
    <property type="entry name" value="MshC"/>
    <property type="match status" value="1"/>
</dbReference>
<evidence type="ECO:0000256" key="4">
    <source>
        <dbReference type="ARBA" id="ARBA00022598"/>
    </source>
</evidence>
<feature type="binding site" evidence="10">
    <location>
        <begin position="81"/>
        <end position="83"/>
    </location>
    <ligand>
        <name>L-cysteinyl-5'-AMP</name>
        <dbReference type="ChEBI" id="CHEBI:144924"/>
    </ligand>
</feature>
<evidence type="ECO:0000256" key="6">
    <source>
        <dbReference type="ARBA" id="ARBA00022741"/>
    </source>
</evidence>
<evidence type="ECO:0000256" key="8">
    <source>
        <dbReference type="ARBA" id="ARBA00022840"/>
    </source>
</evidence>
<keyword evidence="5 10" id="KW-0479">Metal-binding</keyword>
<comment type="catalytic activity">
    <reaction evidence="9 10">
        <text>1D-myo-inositol 2-amino-2-deoxy-alpha-D-glucopyranoside + L-cysteine + ATP = 1D-myo-inositol 2-(L-cysteinylamino)-2-deoxy-alpha-D-glucopyranoside + AMP + diphosphate + H(+)</text>
        <dbReference type="Rhea" id="RHEA:26176"/>
        <dbReference type="ChEBI" id="CHEBI:15378"/>
        <dbReference type="ChEBI" id="CHEBI:30616"/>
        <dbReference type="ChEBI" id="CHEBI:33019"/>
        <dbReference type="ChEBI" id="CHEBI:35235"/>
        <dbReference type="ChEBI" id="CHEBI:58886"/>
        <dbReference type="ChEBI" id="CHEBI:58887"/>
        <dbReference type="ChEBI" id="CHEBI:456215"/>
        <dbReference type="EC" id="6.3.1.13"/>
    </reaction>
</comment>
<comment type="similarity">
    <text evidence="2 10">Belongs to the class-I aminoacyl-tRNA synthetase family. MshC subfamily.</text>
</comment>
<keyword evidence="6 10" id="KW-0547">Nucleotide-binding</keyword>
<sequence length="428" mass="46264">MKTWKSHPVPELPGMMPELFLHETSVNRVTPLPAGDQASLYVCGITPYDATHIGHAATYVAFDLLNRAWRDGGRSVNYVQNVTDVDDPLLERATRDGVDWRELAAQQTALFQEDMEALNVVAPDHYVGAVEAIEWIVPRIEELVESGMAYPVPGLDGEPDGDIYFSVDAASAASDRSGIDGPWWLGQVSGMTEEEMLPVFAERGGDPARTGKKHPLDALLWRVARDGEPHWDGASLGAGRPGWHIECTVIAQRFLPEPFTVQGGGSDLVFPHHEMGAGHAFALSHVPMARHYAHTGMVGLDGEKMSKSKGNLVFVSRLRADGVEPAAIRLAILANHYRSDWSWTDSLLADAQQRLAAWRSALDAAPEGTATTLVAEIRAALAADLDAPRALAAVDHWARQALAGGPECSERDAALVSDAVEALLGVEL</sequence>
<feature type="binding site" evidence="10">
    <location>
        <begin position="43"/>
        <end position="46"/>
    </location>
    <ligand>
        <name>L-cysteinyl-5'-AMP</name>
        <dbReference type="ChEBI" id="CHEBI:144924"/>
    </ligand>
</feature>
<feature type="short sequence motif" description="'KMSKS' region" evidence="10">
    <location>
        <begin position="304"/>
        <end position="308"/>
    </location>
</feature>
<feature type="domain" description="tRNA synthetases class I catalytic" evidence="11">
    <location>
        <begin position="36"/>
        <end position="352"/>
    </location>
</feature>
<dbReference type="AlphaFoldDB" id="A0A7Y7IJI6"/>
<name>A0A7Y7IJI6_9MICC</name>
<dbReference type="SUPFAM" id="SSF52374">
    <property type="entry name" value="Nucleotidylyl transferase"/>
    <property type="match status" value="1"/>
</dbReference>
<feature type="binding site" evidence="10">
    <location>
        <position position="243"/>
    </location>
    <ligand>
        <name>L-cysteinyl-5'-AMP</name>
        <dbReference type="ChEBI" id="CHEBI:144924"/>
    </ligand>
</feature>
<evidence type="ECO:0000256" key="3">
    <source>
        <dbReference type="ARBA" id="ARBA00011245"/>
    </source>
</evidence>
<dbReference type="Proteomes" id="UP000543556">
    <property type="component" value="Unassembled WGS sequence"/>
</dbReference>
<keyword evidence="7 10" id="KW-0862">Zinc</keyword>
<dbReference type="GO" id="GO:0035446">
    <property type="term" value="F:cysteine-glucosaminylinositol ligase activity"/>
    <property type="evidence" value="ECO:0007669"/>
    <property type="project" value="UniProtKB-UniRule"/>
</dbReference>
<keyword evidence="4 10" id="KW-0436">Ligase</keyword>
<evidence type="ECO:0000256" key="5">
    <source>
        <dbReference type="ARBA" id="ARBA00022723"/>
    </source>
</evidence>
<dbReference type="InterPro" id="IPR014729">
    <property type="entry name" value="Rossmann-like_a/b/a_fold"/>
</dbReference>
<dbReference type="InterPro" id="IPR032678">
    <property type="entry name" value="tRNA-synt_1_cat_dom"/>
</dbReference>
<comment type="subunit">
    <text evidence="3 10">Monomer.</text>
</comment>
<dbReference type="Pfam" id="PF01406">
    <property type="entry name" value="tRNA-synt_1e"/>
    <property type="match status" value="1"/>
</dbReference>
<reference evidence="12 13" key="1">
    <citation type="submission" date="2020-02" db="EMBL/GenBank/DDBJ databases">
        <title>Genome sequence of strain AETb3-4.</title>
        <authorList>
            <person name="Gao J."/>
            <person name="Zhang X."/>
        </authorList>
    </citation>
    <scope>NUCLEOTIDE SEQUENCE [LARGE SCALE GENOMIC DNA]</scope>
    <source>
        <strain evidence="12 13">AETb3-4</strain>
    </source>
</reference>
<dbReference type="Gene3D" id="1.20.120.640">
    <property type="entry name" value="Anticodon-binding domain of a subclass of class I aminoacyl-tRNA synthetases"/>
    <property type="match status" value="1"/>
</dbReference>
<evidence type="ECO:0000256" key="10">
    <source>
        <dbReference type="HAMAP-Rule" id="MF_01697"/>
    </source>
</evidence>
<keyword evidence="13" id="KW-1185">Reference proteome</keyword>
<protein>
    <recommendedName>
        <fullName evidence="10">L-cysteine:1D-myo-inositol 2-amino-2-deoxy-alpha-D-glucopyranoside ligase</fullName>
        <shortName evidence="10">L-Cys:GlcN-Ins ligase</shortName>
        <ecNumber evidence="10">6.3.1.13</ecNumber>
    </recommendedName>
    <alternativeName>
        <fullName evidence="10">Mycothiol ligase</fullName>
        <shortName evidence="10">MSH ligase</shortName>
    </alternativeName>
</protein>
<dbReference type="RefSeq" id="WP_176635749.1">
    <property type="nucleotide sequence ID" value="NZ_JAAMFM010000023.1"/>
</dbReference>
<keyword evidence="8 10" id="KW-0067">ATP-binding</keyword>